<evidence type="ECO:0000313" key="2">
    <source>
        <dbReference type="EMBL" id="EDO07337.1"/>
    </source>
</evidence>
<reference evidence="3" key="2">
    <citation type="journal article" date="2020" name="Data Brief">
        <title>Transcriptome dataset of Babesia bovis life stages within vertebrate and invertebrate hosts.</title>
        <authorList>
            <person name="Ueti M.W."/>
            <person name="Johnson W.C."/>
            <person name="Kappmeyer L.S."/>
            <person name="Herndon D.R."/>
            <person name="Mousel M.R."/>
            <person name="Reif K.E."/>
            <person name="Taus N.S."/>
            <person name="Ifeonu O.O."/>
            <person name="Silva J.C."/>
            <person name="Suarez C.E."/>
            <person name="Brayton K.A."/>
        </authorList>
    </citation>
    <scope>NUCLEOTIDE SEQUENCE [LARGE SCALE GENOMIC DNA]</scope>
</reference>
<organism evidence="2 3">
    <name type="scientific">Babesia bovis</name>
    <dbReference type="NCBI Taxonomy" id="5865"/>
    <lineage>
        <taxon>Eukaryota</taxon>
        <taxon>Sar</taxon>
        <taxon>Alveolata</taxon>
        <taxon>Apicomplexa</taxon>
        <taxon>Aconoidasida</taxon>
        <taxon>Piroplasmida</taxon>
        <taxon>Babesiidae</taxon>
        <taxon>Babesia</taxon>
    </lineage>
</organism>
<evidence type="ECO:0000259" key="1">
    <source>
        <dbReference type="Pfam" id="PF23527"/>
    </source>
</evidence>
<gene>
    <name evidence="2" type="ORF">BBOV_IV009830</name>
</gene>
<dbReference type="Proteomes" id="UP000002173">
    <property type="component" value="Unassembled WGS sequence"/>
</dbReference>
<dbReference type="AlphaFoldDB" id="A7AS18"/>
<keyword evidence="3" id="KW-1185">Reference proteome</keyword>
<protein>
    <recommendedName>
        <fullName evidence="1">Microprotein domain-containing protein</fullName>
    </recommendedName>
</protein>
<reference evidence="2 3" key="1">
    <citation type="journal article" date="2007" name="PLoS Pathog.">
        <title>Genome sequence of Babesia bovis and comparative analysis of apicomplexan hemoprotozoa.</title>
        <authorList>
            <person name="Brayton K.A."/>
            <person name="Lau A.O.T."/>
            <person name="Herndon D.R."/>
            <person name="Hannick L."/>
            <person name="Kappmeyer L.S."/>
            <person name="Berens S.J."/>
            <person name="Bidwell S.L."/>
            <person name="Brown W.C."/>
            <person name="Crabtree J."/>
            <person name="Fadrosh D."/>
            <person name="Feldblum T."/>
            <person name="Forberger H.A."/>
            <person name="Haas B.J."/>
            <person name="Howell J.M."/>
            <person name="Khouri H."/>
            <person name="Koo H."/>
            <person name="Mann D.J."/>
            <person name="Norimine J."/>
            <person name="Paulsen I.T."/>
            <person name="Radune D."/>
            <person name="Ren Q."/>
            <person name="Smith R.K. Jr."/>
            <person name="Suarez C.E."/>
            <person name="White O."/>
            <person name="Wortman J.R."/>
            <person name="Knowles D.P. Jr."/>
            <person name="McElwain T.F."/>
            <person name="Nene V.M."/>
        </authorList>
    </citation>
    <scope>NUCLEOTIDE SEQUENCE [LARGE SCALE GENOMIC DNA]</scope>
    <source>
        <strain evidence="2">T2Bo</strain>
    </source>
</reference>
<feature type="domain" description="Microprotein" evidence="1">
    <location>
        <begin position="5"/>
        <end position="46"/>
    </location>
</feature>
<dbReference type="EMBL" id="AAXT01000002">
    <property type="protein sequence ID" value="EDO07337.1"/>
    <property type="molecule type" value="Genomic_DNA"/>
</dbReference>
<dbReference type="InterPro" id="IPR056353">
    <property type="entry name" value="Microp_dom_apicomplexa_4"/>
</dbReference>
<accession>A7AS18</accession>
<name>A7AS18_BABBO</name>
<evidence type="ECO:0000313" key="3">
    <source>
        <dbReference type="Proteomes" id="UP000002173"/>
    </source>
</evidence>
<proteinExistence type="predicted"/>
<dbReference type="InParanoid" id="A7AS18"/>
<comment type="caution">
    <text evidence="2">The sequence shown here is derived from an EMBL/GenBank/DDBJ whole genome shotgun (WGS) entry which is preliminary data.</text>
</comment>
<dbReference type="Pfam" id="PF23527">
    <property type="entry name" value="Microp_apicomplexa_14"/>
    <property type="match status" value="1"/>
</dbReference>
<sequence>MAIIESLYPDESFQSFIKRIQISDPINRGGLVDGYTTKKFYKKYLKNTFKHK</sequence>
<reference evidence="3" key="3">
    <citation type="journal article" date="2021" name="Int. J. Parasitol.">
        <title>Comparative analysis of gene expression between Babesia bovis blood stages and kinetes allowed by improved genome annotation.</title>
        <authorList>
            <person name="Ueti M.W."/>
            <person name="Johnson W.C."/>
            <person name="Kappmeyer L.S."/>
            <person name="Herndon D.R."/>
            <person name="Mousel M.R."/>
            <person name="Reif K.E."/>
            <person name="Taus N.S."/>
            <person name="Ifeonu O.O."/>
            <person name="Silva J.C."/>
            <person name="Suarez C.E."/>
            <person name="Brayton K.A."/>
        </authorList>
    </citation>
    <scope>NUCLEOTIDE SEQUENCE [LARGE SCALE GENOMIC DNA]</scope>
</reference>